<evidence type="ECO:0000256" key="6">
    <source>
        <dbReference type="ARBA" id="ARBA00023157"/>
    </source>
</evidence>
<dbReference type="OMA" id="EQEAPPW"/>
<dbReference type="Proteomes" id="UP000887568">
    <property type="component" value="Unplaced"/>
</dbReference>
<dbReference type="PROSITE" id="PS00250">
    <property type="entry name" value="TGF_BETA_1"/>
    <property type="match status" value="1"/>
</dbReference>
<evidence type="ECO:0000313" key="12">
    <source>
        <dbReference type="EnsemblMetazoa" id="XP_038070894.1"/>
    </source>
</evidence>
<feature type="compositionally biased region" description="Basic and acidic residues" evidence="9">
    <location>
        <begin position="308"/>
        <end position="336"/>
    </location>
</feature>
<dbReference type="SUPFAM" id="SSF57501">
    <property type="entry name" value="Cystine-knot cytokines"/>
    <property type="match status" value="1"/>
</dbReference>
<dbReference type="InterPro" id="IPR015615">
    <property type="entry name" value="TGF-beta-rel"/>
</dbReference>
<feature type="chain" id="PRO_5036742159" description="TGF-beta family profile domain-containing protein" evidence="10">
    <location>
        <begin position="33"/>
        <end position="461"/>
    </location>
</feature>
<evidence type="ECO:0000256" key="9">
    <source>
        <dbReference type="SAM" id="MobiDB-lite"/>
    </source>
</evidence>
<dbReference type="RefSeq" id="XP_038070894.1">
    <property type="nucleotide sequence ID" value="XM_038214966.1"/>
</dbReference>
<evidence type="ECO:0000256" key="8">
    <source>
        <dbReference type="RuleBase" id="RU000354"/>
    </source>
</evidence>
<evidence type="ECO:0000259" key="11">
    <source>
        <dbReference type="PROSITE" id="PS51362"/>
    </source>
</evidence>
<dbReference type="PANTHER" id="PTHR11848:SF302">
    <property type="entry name" value="TGF-BETA FAMILY PROFILE DOMAIN-CONTAINING PROTEIN"/>
    <property type="match status" value="1"/>
</dbReference>
<dbReference type="Pfam" id="PF00688">
    <property type="entry name" value="TGFb_propeptide"/>
    <property type="match status" value="1"/>
</dbReference>
<dbReference type="SMART" id="SM00204">
    <property type="entry name" value="TGFB"/>
    <property type="match status" value="1"/>
</dbReference>
<keyword evidence="7" id="KW-0325">Glycoprotein</keyword>
<proteinExistence type="inferred from homology"/>
<keyword evidence="3" id="KW-0964">Secreted</keyword>
<evidence type="ECO:0000256" key="3">
    <source>
        <dbReference type="ARBA" id="ARBA00022525"/>
    </source>
</evidence>
<dbReference type="CDD" id="cd13761">
    <property type="entry name" value="TGF_beta_BMP5_like"/>
    <property type="match status" value="1"/>
</dbReference>
<evidence type="ECO:0000256" key="10">
    <source>
        <dbReference type="SAM" id="SignalP"/>
    </source>
</evidence>
<dbReference type="GO" id="GO:0005125">
    <property type="term" value="F:cytokine activity"/>
    <property type="evidence" value="ECO:0007669"/>
    <property type="project" value="TreeGrafter"/>
</dbReference>
<feature type="region of interest" description="Disordered" evidence="9">
    <location>
        <begin position="297"/>
        <end position="349"/>
    </location>
</feature>
<sequence length="461" mass="51239">MRPAGLTVPGTVLCRASCILLLLCLICSTITSSPLERKRSPIDTELANAKGRRHRQPKMRRSGKGDSGEGHPAPEPGQAEIVRLLDAFGLKTVPRPNRTAVATPPAFMVNLYHQLESTVGSGHHTANARANTVRSFNEKDSKSSRHRYLFDTSSVLNRETVLAAELQLYKQKPRPVDGWTDDMLPRQVTCELYELRQRVNPLLGGPPVASRTLVDSKTVNFTLRGWVHFNVSSAFAGSVHLVSADKLFEMRIKSERELPKGTVVFSKRPRPKHTDRRPLLVLFLDDKNVLASDITLPGAGPLSSQDSGRNKELSGNRENEKSAPEASPERGMERSDRRKRRASSRTGNRGRDKCKLYDYYVDFNVIGWSNWVIAPNGYTANYCEGDCPFPLDLNFNATNHATVQAILHMHTGTFRNNNRRLPNPCCVPATLAGIHVLYLDDLDNVVLKEFSGMIATSCGCQ</sequence>
<keyword evidence="5 8" id="KW-0339">Growth factor</keyword>
<organism evidence="12 13">
    <name type="scientific">Patiria miniata</name>
    <name type="common">Bat star</name>
    <name type="synonym">Asterina miniata</name>
    <dbReference type="NCBI Taxonomy" id="46514"/>
    <lineage>
        <taxon>Eukaryota</taxon>
        <taxon>Metazoa</taxon>
        <taxon>Echinodermata</taxon>
        <taxon>Eleutherozoa</taxon>
        <taxon>Asterozoa</taxon>
        <taxon>Asteroidea</taxon>
        <taxon>Valvatacea</taxon>
        <taxon>Valvatida</taxon>
        <taxon>Asterinidae</taxon>
        <taxon>Patiria</taxon>
    </lineage>
</organism>
<evidence type="ECO:0000313" key="13">
    <source>
        <dbReference type="Proteomes" id="UP000887568"/>
    </source>
</evidence>
<dbReference type="EnsemblMetazoa" id="XM_038214966.1">
    <property type="protein sequence ID" value="XP_038070894.1"/>
    <property type="gene ID" value="LOC119739857"/>
</dbReference>
<comment type="similarity">
    <text evidence="2 8">Belongs to the TGF-beta family.</text>
</comment>
<reference evidence="12" key="1">
    <citation type="submission" date="2022-11" db="UniProtKB">
        <authorList>
            <consortium name="EnsemblMetazoa"/>
        </authorList>
    </citation>
    <scope>IDENTIFICATION</scope>
</reference>
<dbReference type="AlphaFoldDB" id="A0A914B4M9"/>
<dbReference type="PROSITE" id="PS51362">
    <property type="entry name" value="TGF_BETA_2"/>
    <property type="match status" value="1"/>
</dbReference>
<dbReference type="InterPro" id="IPR017948">
    <property type="entry name" value="TGFb_CS"/>
</dbReference>
<dbReference type="Gene3D" id="2.60.120.970">
    <property type="match status" value="1"/>
</dbReference>
<dbReference type="InterPro" id="IPR029034">
    <property type="entry name" value="Cystine-knot_cytokine"/>
</dbReference>
<evidence type="ECO:0000256" key="4">
    <source>
        <dbReference type="ARBA" id="ARBA00022729"/>
    </source>
</evidence>
<dbReference type="FunFam" id="2.10.90.10:FF:000001">
    <property type="entry name" value="Bone morphogenetic protein 4"/>
    <property type="match status" value="1"/>
</dbReference>
<feature type="domain" description="TGF-beta family profile" evidence="11">
    <location>
        <begin position="337"/>
        <end position="461"/>
    </location>
</feature>
<evidence type="ECO:0000256" key="1">
    <source>
        <dbReference type="ARBA" id="ARBA00004613"/>
    </source>
</evidence>
<keyword evidence="13" id="KW-1185">Reference proteome</keyword>
<keyword evidence="4 10" id="KW-0732">Signal</keyword>
<feature type="compositionally biased region" description="Basic residues" evidence="9">
    <location>
        <begin position="50"/>
        <end position="62"/>
    </location>
</feature>
<protein>
    <recommendedName>
        <fullName evidence="11">TGF-beta family profile domain-containing protein</fullName>
    </recommendedName>
</protein>
<evidence type="ECO:0000256" key="2">
    <source>
        <dbReference type="ARBA" id="ARBA00006656"/>
    </source>
</evidence>
<feature type="region of interest" description="Disordered" evidence="9">
    <location>
        <begin position="41"/>
        <end position="76"/>
    </location>
</feature>
<dbReference type="Gene3D" id="2.10.90.10">
    <property type="entry name" value="Cystine-knot cytokines"/>
    <property type="match status" value="1"/>
</dbReference>
<dbReference type="PANTHER" id="PTHR11848">
    <property type="entry name" value="TGF-BETA FAMILY"/>
    <property type="match status" value="1"/>
</dbReference>
<dbReference type="GO" id="GO:0008083">
    <property type="term" value="F:growth factor activity"/>
    <property type="evidence" value="ECO:0007669"/>
    <property type="project" value="UniProtKB-KW"/>
</dbReference>
<evidence type="ECO:0000256" key="7">
    <source>
        <dbReference type="ARBA" id="ARBA00023180"/>
    </source>
</evidence>
<dbReference type="InterPro" id="IPR001839">
    <property type="entry name" value="TGF-b_C"/>
</dbReference>
<comment type="subcellular location">
    <subcellularLocation>
        <location evidence="1">Secreted</location>
    </subcellularLocation>
</comment>
<keyword evidence="6" id="KW-1015">Disulfide bond</keyword>
<dbReference type="InterPro" id="IPR001111">
    <property type="entry name" value="TGF-b_propeptide"/>
</dbReference>
<dbReference type="OrthoDB" id="5987191at2759"/>
<accession>A0A914B4M9</accession>
<dbReference type="GeneID" id="119739857"/>
<name>A0A914B4M9_PATMI</name>
<dbReference type="GO" id="GO:0005615">
    <property type="term" value="C:extracellular space"/>
    <property type="evidence" value="ECO:0007669"/>
    <property type="project" value="TreeGrafter"/>
</dbReference>
<dbReference type="Pfam" id="PF00019">
    <property type="entry name" value="TGF_beta"/>
    <property type="match status" value="1"/>
</dbReference>
<evidence type="ECO:0000256" key="5">
    <source>
        <dbReference type="ARBA" id="ARBA00023030"/>
    </source>
</evidence>
<feature type="signal peptide" evidence="10">
    <location>
        <begin position="1"/>
        <end position="32"/>
    </location>
</feature>